<dbReference type="Pfam" id="PF16861">
    <property type="entry name" value="Carbam_trans_C"/>
    <property type="match status" value="1"/>
</dbReference>
<dbReference type="Gene3D" id="3.90.870.20">
    <property type="entry name" value="Carbamoyltransferase, C-terminal domain"/>
    <property type="match status" value="1"/>
</dbReference>
<dbReference type="RefSeq" id="WP_318574610.1">
    <property type="nucleotide sequence ID" value="NZ_CAKXYP010000006.1"/>
</dbReference>
<dbReference type="SUPFAM" id="SSF53067">
    <property type="entry name" value="Actin-like ATPase domain"/>
    <property type="match status" value="1"/>
</dbReference>
<evidence type="ECO:0000256" key="1">
    <source>
        <dbReference type="ARBA" id="ARBA00006129"/>
    </source>
</evidence>
<dbReference type="InterPro" id="IPR043129">
    <property type="entry name" value="ATPase_NBD"/>
</dbReference>
<feature type="domain" description="Carbamoyltransferase C-terminal" evidence="3">
    <location>
        <begin position="395"/>
        <end position="559"/>
    </location>
</feature>
<reference evidence="4" key="1">
    <citation type="submission" date="2022-03" db="EMBL/GenBank/DDBJ databases">
        <authorList>
            <person name="Leyn A S."/>
        </authorList>
    </citation>
    <scope>NUCLEOTIDE SEQUENCE</scope>
    <source>
        <strain evidence="4">Streptomyces globisporus 4-3</strain>
    </source>
</reference>
<organism evidence="4 5">
    <name type="scientific">Streptomyces globisporus</name>
    <dbReference type="NCBI Taxonomy" id="1908"/>
    <lineage>
        <taxon>Bacteria</taxon>
        <taxon>Bacillati</taxon>
        <taxon>Actinomycetota</taxon>
        <taxon>Actinomycetes</taxon>
        <taxon>Kitasatosporales</taxon>
        <taxon>Streptomycetaceae</taxon>
        <taxon>Streptomyces</taxon>
    </lineage>
</organism>
<dbReference type="InterPro" id="IPR017945">
    <property type="entry name" value="DHBP_synth_RibB-like_a/b_dom"/>
</dbReference>
<comment type="caution">
    <text evidence="4">The sequence shown here is derived from an EMBL/GenBank/DDBJ whole genome shotgun (WGS) entry which is preliminary data.</text>
</comment>
<dbReference type="PANTHER" id="PTHR34847">
    <property type="entry name" value="NODULATION PROTEIN U"/>
    <property type="match status" value="1"/>
</dbReference>
<evidence type="ECO:0008006" key="6">
    <source>
        <dbReference type="Google" id="ProtNLM"/>
    </source>
</evidence>
<dbReference type="InterPro" id="IPR051338">
    <property type="entry name" value="NodU/CmcH_Carbamoyltrnsfr"/>
</dbReference>
<keyword evidence="5" id="KW-1185">Reference proteome</keyword>
<dbReference type="Pfam" id="PF02543">
    <property type="entry name" value="Carbam_trans_N"/>
    <property type="match status" value="1"/>
</dbReference>
<evidence type="ECO:0000259" key="2">
    <source>
        <dbReference type="Pfam" id="PF02543"/>
    </source>
</evidence>
<dbReference type="SUPFAM" id="SSF55821">
    <property type="entry name" value="YrdC/RibB"/>
    <property type="match status" value="1"/>
</dbReference>
<dbReference type="InterPro" id="IPR038152">
    <property type="entry name" value="Carbam_trans_C_sf"/>
</dbReference>
<dbReference type="EMBL" id="CAKXYP010000006">
    <property type="protein sequence ID" value="CAH9415490.1"/>
    <property type="molecule type" value="Genomic_DNA"/>
</dbReference>
<proteinExistence type="inferred from homology"/>
<dbReference type="Proteomes" id="UP001154015">
    <property type="component" value="Unassembled WGS sequence"/>
</dbReference>
<dbReference type="InterPro" id="IPR031730">
    <property type="entry name" value="Carbam_trans_C"/>
</dbReference>
<evidence type="ECO:0000259" key="3">
    <source>
        <dbReference type="Pfam" id="PF16861"/>
    </source>
</evidence>
<comment type="similarity">
    <text evidence="1">Belongs to the NodU/CmcH family.</text>
</comment>
<name>A0ABN8V0M2_STRGL</name>
<feature type="domain" description="Carbamoyltransferase" evidence="2">
    <location>
        <begin position="2"/>
        <end position="342"/>
    </location>
</feature>
<dbReference type="PANTHER" id="PTHR34847:SF1">
    <property type="entry name" value="NODULATION PROTEIN U"/>
    <property type="match status" value="1"/>
</dbReference>
<sequence length="584" mass="63484">MIIGMNSYFEHPSIAVLDRDEILFAVEDERFTGIKHGRTYSPYQTYLPVASLYHGLAAVDATVDDIDEIGYSYHRWTHLRSLAGCFTGKRVSGFREELTAFLSLVNLRQAMRSGYDIPRRYRDRIFPEKLARVPFREYHHHLAHAASAFHCSDFEEALVVVADGAGERSATSVYRGRGGQLERIGGVDLPNSLGIFYSMITAHLGFEPFSDEFKVMGLAAYGEPAHRQACSRILRLGPDGSYVLDLAALRSLDTLLGPARRPGEPLAQRHKDIARSVQDRLTEALHHVLGHWLGRTGLRNVCLAGGTFLNCVANGSLARDPRIEGIFVQPAAHDAGTAIGAAALSAVRRGGGPKVVFRSAALGTSHTAAACEKACAAAEVPHVRPAPEDMIDAVARRLADGEVVGIFRGRMEFGPRALGMRSLLASPADPAMRDRLNRIKGREDFRPVAPIVLREHFDTYFDGQPNRYMLFTTRALERTVREAPSAVHVDGTARVQCVQEDEDPWLHALITRFAELTGLPMVINTSLNVRGKPIVESPAEALACLGSTAMNLLVLEDVLAGPGAPDAVRQAVGSAGSGVAEGTA</sequence>
<dbReference type="InterPro" id="IPR003696">
    <property type="entry name" value="Carbtransf_dom"/>
</dbReference>
<evidence type="ECO:0000313" key="4">
    <source>
        <dbReference type="EMBL" id="CAH9415490.1"/>
    </source>
</evidence>
<accession>A0ABN8V0M2</accession>
<dbReference type="Gene3D" id="3.30.420.40">
    <property type="match status" value="2"/>
</dbReference>
<protein>
    <recommendedName>
        <fullName evidence="6">Carbamoyltransferase</fullName>
    </recommendedName>
</protein>
<evidence type="ECO:0000313" key="5">
    <source>
        <dbReference type="Proteomes" id="UP001154015"/>
    </source>
</evidence>
<gene>
    <name evidence="4" type="ORF">SGL43_02507</name>
</gene>